<protein>
    <submittedName>
        <fullName evidence="1">Uncharacterized protein</fullName>
    </submittedName>
</protein>
<organism evidence="1 2">
    <name type="scientific">Solanum commersonii</name>
    <name type="common">Commerson's wild potato</name>
    <name type="synonym">Commerson's nightshade</name>
    <dbReference type="NCBI Taxonomy" id="4109"/>
    <lineage>
        <taxon>Eukaryota</taxon>
        <taxon>Viridiplantae</taxon>
        <taxon>Streptophyta</taxon>
        <taxon>Embryophyta</taxon>
        <taxon>Tracheophyta</taxon>
        <taxon>Spermatophyta</taxon>
        <taxon>Magnoliopsida</taxon>
        <taxon>eudicotyledons</taxon>
        <taxon>Gunneridae</taxon>
        <taxon>Pentapetalae</taxon>
        <taxon>asterids</taxon>
        <taxon>lamiids</taxon>
        <taxon>Solanales</taxon>
        <taxon>Solanaceae</taxon>
        <taxon>Solanoideae</taxon>
        <taxon>Solaneae</taxon>
        <taxon>Solanum</taxon>
    </lineage>
</organism>
<evidence type="ECO:0000313" key="1">
    <source>
        <dbReference type="EMBL" id="KAG5589767.1"/>
    </source>
</evidence>
<name>A0A9J5XQI0_SOLCO</name>
<gene>
    <name evidence="1" type="ORF">H5410_040281</name>
</gene>
<proteinExistence type="predicted"/>
<sequence>MKMHQLLWINKYSVIKMKNSEHVGGDFSKISKLKFPPHNVLVVHNYICIWGKDCSKWSSSARTKAIKKKVDRI</sequence>
<accession>A0A9J5XQI0</accession>
<dbReference type="EMBL" id="JACXVP010000008">
    <property type="protein sequence ID" value="KAG5589767.1"/>
    <property type="molecule type" value="Genomic_DNA"/>
</dbReference>
<evidence type="ECO:0000313" key="2">
    <source>
        <dbReference type="Proteomes" id="UP000824120"/>
    </source>
</evidence>
<keyword evidence="2" id="KW-1185">Reference proteome</keyword>
<dbReference type="Proteomes" id="UP000824120">
    <property type="component" value="Chromosome 8"/>
</dbReference>
<dbReference type="AlphaFoldDB" id="A0A9J5XQI0"/>
<comment type="caution">
    <text evidence="1">The sequence shown here is derived from an EMBL/GenBank/DDBJ whole genome shotgun (WGS) entry which is preliminary data.</text>
</comment>
<reference evidence="1 2" key="1">
    <citation type="submission" date="2020-09" db="EMBL/GenBank/DDBJ databases">
        <title>De no assembly of potato wild relative species, Solanum commersonii.</title>
        <authorList>
            <person name="Cho K."/>
        </authorList>
    </citation>
    <scope>NUCLEOTIDE SEQUENCE [LARGE SCALE GENOMIC DNA]</scope>
    <source>
        <strain evidence="1">LZ3.2</strain>
        <tissue evidence="1">Leaf</tissue>
    </source>
</reference>